<dbReference type="PANTHER" id="PTHR33116">
    <property type="entry name" value="REVERSE TRANSCRIPTASE ZINC-BINDING DOMAIN-CONTAINING PROTEIN-RELATED-RELATED"/>
    <property type="match status" value="1"/>
</dbReference>
<evidence type="ECO:0008006" key="3">
    <source>
        <dbReference type="Google" id="ProtNLM"/>
    </source>
</evidence>
<dbReference type="EMBL" id="JAMQYH010000003">
    <property type="protein sequence ID" value="KAJ1692584.1"/>
    <property type="molecule type" value="Genomic_DNA"/>
</dbReference>
<organism evidence="1 2">
    <name type="scientific">Rhynchospora breviuscula</name>
    <dbReference type="NCBI Taxonomy" id="2022672"/>
    <lineage>
        <taxon>Eukaryota</taxon>
        <taxon>Viridiplantae</taxon>
        <taxon>Streptophyta</taxon>
        <taxon>Embryophyta</taxon>
        <taxon>Tracheophyta</taxon>
        <taxon>Spermatophyta</taxon>
        <taxon>Magnoliopsida</taxon>
        <taxon>Liliopsida</taxon>
        <taxon>Poales</taxon>
        <taxon>Cyperaceae</taxon>
        <taxon>Cyperoideae</taxon>
        <taxon>Rhynchosporeae</taxon>
        <taxon>Rhynchospora</taxon>
    </lineage>
</organism>
<gene>
    <name evidence="1" type="ORF">LUZ63_009282</name>
</gene>
<evidence type="ECO:0000313" key="2">
    <source>
        <dbReference type="Proteomes" id="UP001151287"/>
    </source>
</evidence>
<proteinExistence type="predicted"/>
<dbReference type="Proteomes" id="UP001151287">
    <property type="component" value="Unassembled WGS sequence"/>
</dbReference>
<evidence type="ECO:0000313" key="1">
    <source>
        <dbReference type="EMBL" id="KAJ1692584.1"/>
    </source>
</evidence>
<dbReference type="PANTHER" id="PTHR33116:SF78">
    <property type="entry name" value="OS12G0587133 PROTEIN"/>
    <property type="match status" value="1"/>
</dbReference>
<sequence>MQERPEARGPLSSYLFILAAEGLTKILQKAAQNDHFHGLGPTLHNGSTIIHLQYTDDTRMSLNFDLSGLEKVSWALKAFEMISGLKINFSKTEIIPLNLTNSDLSSVLPLFNCKETKLPITYLGIPLHWKLPRKQGWSNLIDKISNKFSRWKSNFLSMGGRSVILNSVLIASPLYYFSIFKCPSWALNKIERIRRNFLWGSYQSADKKKLCLVNWQTICKRKEFGGWGIINLQHMNLALLCKWAWKYFYKEHNSLWEDLVRSRYKNLNNTHSASSLWKSFSKLLPIFKIGSQKIVGNGKDINF</sequence>
<reference evidence="1" key="1">
    <citation type="journal article" date="2022" name="Cell">
        <title>Repeat-based holocentromeres influence genome architecture and karyotype evolution.</title>
        <authorList>
            <person name="Hofstatter P.G."/>
            <person name="Thangavel G."/>
            <person name="Lux T."/>
            <person name="Neumann P."/>
            <person name="Vondrak T."/>
            <person name="Novak P."/>
            <person name="Zhang M."/>
            <person name="Costa L."/>
            <person name="Castellani M."/>
            <person name="Scott A."/>
            <person name="Toegelov H."/>
            <person name="Fuchs J."/>
            <person name="Mata-Sucre Y."/>
            <person name="Dias Y."/>
            <person name="Vanzela A.L.L."/>
            <person name="Huettel B."/>
            <person name="Almeida C.C.S."/>
            <person name="Simkova H."/>
            <person name="Souza G."/>
            <person name="Pedrosa-Harand A."/>
            <person name="Macas J."/>
            <person name="Mayer K.F.X."/>
            <person name="Houben A."/>
            <person name="Marques A."/>
        </authorList>
    </citation>
    <scope>NUCLEOTIDE SEQUENCE</scope>
    <source>
        <strain evidence="1">RhyBre1mFocal</strain>
    </source>
</reference>
<protein>
    <recommendedName>
        <fullName evidence="3">Reverse transcriptase domain-containing protein</fullName>
    </recommendedName>
</protein>
<accession>A0A9Q0CFJ7</accession>
<dbReference type="OrthoDB" id="692852at2759"/>
<name>A0A9Q0CFJ7_9POAL</name>
<dbReference type="AlphaFoldDB" id="A0A9Q0CFJ7"/>
<comment type="caution">
    <text evidence="1">The sequence shown here is derived from an EMBL/GenBank/DDBJ whole genome shotgun (WGS) entry which is preliminary data.</text>
</comment>
<keyword evidence="2" id="KW-1185">Reference proteome</keyword>